<dbReference type="Proteomes" id="UP000698335">
    <property type="component" value="Unassembled WGS sequence"/>
</dbReference>
<comment type="similarity">
    <text evidence="3">Belongs to the transpeptidase family.</text>
</comment>
<evidence type="ECO:0000259" key="15">
    <source>
        <dbReference type="Pfam" id="PF00905"/>
    </source>
</evidence>
<evidence type="ECO:0000256" key="12">
    <source>
        <dbReference type="ARBA" id="ARBA00023136"/>
    </source>
</evidence>
<evidence type="ECO:0000256" key="11">
    <source>
        <dbReference type="ARBA" id="ARBA00022989"/>
    </source>
</evidence>
<evidence type="ECO:0000256" key="7">
    <source>
        <dbReference type="ARBA" id="ARBA00022692"/>
    </source>
</evidence>
<dbReference type="EMBL" id="JABZGW010000099">
    <property type="protein sequence ID" value="MBF4807670.1"/>
    <property type="molecule type" value="Genomic_DNA"/>
</dbReference>
<organism evidence="17 18">
    <name type="scientific">Lancefieldella rimae</name>
    <dbReference type="NCBI Taxonomy" id="1383"/>
    <lineage>
        <taxon>Bacteria</taxon>
        <taxon>Bacillati</taxon>
        <taxon>Actinomycetota</taxon>
        <taxon>Coriobacteriia</taxon>
        <taxon>Coriobacteriales</taxon>
        <taxon>Atopobiaceae</taxon>
        <taxon>Lancefieldella</taxon>
    </lineage>
</organism>
<dbReference type="InterPro" id="IPR017790">
    <property type="entry name" value="Penicillin-binding_protein_2"/>
</dbReference>
<sequence length="669" mass="71597">MNMTLIILAVCLLIAAGLITIYFIFGRKNSPFKFDIGGGSPRAAGGADASPEKTLSSRLVGLSVAVGAVFATLFARLWSMQLVSSNEYQKQADSNRTRTVTTAAPRGRILDRNGVELVTNRPSPTVVAKSNVADDDVEMQVLANLLGMPKRAVYRKIIDTSEGAQSLRTVAIDVSRHVVAAIYAHPGVFDGVSIEERTQRSYPNGTLAAHIVGYTGTVTQEQLENSKTADGGFVYAHGDIVGQTGVELQYESALQGVRGEQTVYVDASGQVLDHSTSIEPQSGSDVVLTIDAKVQKAAEDALVDAIKVSRAAGFLGKAASVVALDVTNGEVIAMASYPTFSPSVFVGGISSADWESLQSEDANYPLMNRAIAGQYPSGSVIKALTTFAGLDFGVCTPESSWYCTGFWTGFGEAYGMHCWKLSGHGTVNLVTGIINSCDIVFYEIGKGFFYNKEHPEGMQEIFRKFGLGALSGIDLPEEASGRVPDAKWKWDYYSSSPDDARAWQGGDNCNLSIGQGDLLVTCLQMANAYSGIATRGQIWKPHVLKSINARSGNGSVIEYKNEAIIECKESDTNYDIVTRGLHGMVYEEDPAYTAHWTSLDVQVEGKTGTAQQITVGDPVGWFVGYAPADNPKYCVCANVDCAPSGAGSAMYVVRDVFGAIYGQKDTASR</sequence>
<dbReference type="GO" id="GO:0009002">
    <property type="term" value="F:serine-type D-Ala-D-Ala carboxypeptidase activity"/>
    <property type="evidence" value="ECO:0007669"/>
    <property type="project" value="UniProtKB-EC"/>
</dbReference>
<evidence type="ECO:0000256" key="3">
    <source>
        <dbReference type="ARBA" id="ARBA00007171"/>
    </source>
</evidence>
<evidence type="ECO:0000313" key="18">
    <source>
        <dbReference type="Proteomes" id="UP000698335"/>
    </source>
</evidence>
<dbReference type="GO" id="GO:0071972">
    <property type="term" value="F:peptidoglycan L,D-transpeptidase activity"/>
    <property type="evidence" value="ECO:0007669"/>
    <property type="project" value="TreeGrafter"/>
</dbReference>
<evidence type="ECO:0000256" key="14">
    <source>
        <dbReference type="SAM" id="Phobius"/>
    </source>
</evidence>
<reference evidence="17" key="1">
    <citation type="submission" date="2020-04" db="EMBL/GenBank/DDBJ databases">
        <title>Deep metagenomics examines the oral microbiome during advanced dental caries in children, revealing novel taxa and co-occurrences with host molecules.</title>
        <authorList>
            <person name="Baker J.L."/>
            <person name="Morton J.T."/>
            <person name="Dinis M."/>
            <person name="Alvarez R."/>
            <person name="Tran N.C."/>
            <person name="Knight R."/>
            <person name="Edlund A."/>
        </authorList>
    </citation>
    <scope>NUCLEOTIDE SEQUENCE</scope>
    <source>
        <strain evidence="17">JCVI_38_bin.5</strain>
    </source>
</reference>
<keyword evidence="5" id="KW-0997">Cell inner membrane</keyword>
<dbReference type="SUPFAM" id="SSF56519">
    <property type="entry name" value="Penicillin binding protein dimerisation domain"/>
    <property type="match status" value="1"/>
</dbReference>
<dbReference type="InterPro" id="IPR001460">
    <property type="entry name" value="PCN-bd_Tpept"/>
</dbReference>
<dbReference type="GO" id="GO:0008360">
    <property type="term" value="P:regulation of cell shape"/>
    <property type="evidence" value="ECO:0007669"/>
    <property type="project" value="UniProtKB-KW"/>
</dbReference>
<keyword evidence="7 14" id="KW-0812">Transmembrane</keyword>
<dbReference type="PANTHER" id="PTHR30627">
    <property type="entry name" value="PEPTIDOGLYCAN D,D-TRANSPEPTIDASE"/>
    <property type="match status" value="1"/>
</dbReference>
<dbReference type="InterPro" id="IPR012338">
    <property type="entry name" value="Beta-lactam/transpept-like"/>
</dbReference>
<dbReference type="InterPro" id="IPR005311">
    <property type="entry name" value="PBP_dimer"/>
</dbReference>
<dbReference type="Gene3D" id="3.40.710.10">
    <property type="entry name" value="DD-peptidase/beta-lactamase superfamily"/>
    <property type="match status" value="1"/>
</dbReference>
<comment type="caution">
    <text evidence="17">The sequence shown here is derived from an EMBL/GenBank/DDBJ whole genome shotgun (WGS) entry which is preliminary data.</text>
</comment>
<dbReference type="EC" id="3.4.16.4" evidence="17"/>
<feature type="transmembrane region" description="Helical" evidence="14">
    <location>
        <begin position="6"/>
        <end position="25"/>
    </location>
</feature>
<keyword evidence="12 14" id="KW-0472">Membrane</keyword>
<dbReference type="GO" id="GO:0005886">
    <property type="term" value="C:plasma membrane"/>
    <property type="evidence" value="ECO:0007669"/>
    <property type="project" value="UniProtKB-SubCell"/>
</dbReference>
<evidence type="ECO:0000256" key="2">
    <source>
        <dbReference type="ARBA" id="ARBA00004236"/>
    </source>
</evidence>
<evidence type="ECO:0000313" key="17">
    <source>
        <dbReference type="EMBL" id="MBF4807670.1"/>
    </source>
</evidence>
<dbReference type="AlphaFoldDB" id="A0A930VX08"/>
<keyword evidence="17" id="KW-0121">Carboxypeptidase</keyword>
<dbReference type="GO" id="GO:0008658">
    <property type="term" value="F:penicillin binding"/>
    <property type="evidence" value="ECO:0007669"/>
    <property type="project" value="InterPro"/>
</dbReference>
<dbReference type="GO" id="GO:0009252">
    <property type="term" value="P:peptidoglycan biosynthetic process"/>
    <property type="evidence" value="ECO:0007669"/>
    <property type="project" value="UniProtKB-KW"/>
</dbReference>
<proteinExistence type="inferred from homology"/>
<keyword evidence="9" id="KW-0133">Cell shape</keyword>
<keyword evidence="8 17" id="KW-0378">Hydrolase</keyword>
<keyword evidence="4" id="KW-1003">Cell membrane</keyword>
<dbReference type="GO" id="GO:0006508">
    <property type="term" value="P:proteolysis"/>
    <property type="evidence" value="ECO:0007669"/>
    <property type="project" value="UniProtKB-KW"/>
</dbReference>
<dbReference type="PANTHER" id="PTHR30627:SF2">
    <property type="entry name" value="PEPTIDOGLYCAN D,D-TRANSPEPTIDASE MRDA"/>
    <property type="match status" value="1"/>
</dbReference>
<keyword evidence="6" id="KW-0645">Protease</keyword>
<keyword evidence="10" id="KW-0573">Peptidoglycan synthesis</keyword>
<feature type="transmembrane region" description="Helical" evidence="14">
    <location>
        <begin position="59"/>
        <end position="78"/>
    </location>
</feature>
<evidence type="ECO:0000256" key="5">
    <source>
        <dbReference type="ARBA" id="ARBA00022519"/>
    </source>
</evidence>
<evidence type="ECO:0000256" key="1">
    <source>
        <dbReference type="ARBA" id="ARBA00004167"/>
    </source>
</evidence>
<gene>
    <name evidence="17" type="primary">mrdA</name>
    <name evidence="17" type="ORF">HXK26_03120</name>
</gene>
<evidence type="ECO:0000256" key="8">
    <source>
        <dbReference type="ARBA" id="ARBA00022801"/>
    </source>
</evidence>
<dbReference type="InterPro" id="IPR036138">
    <property type="entry name" value="PBP_dimer_sf"/>
</dbReference>
<evidence type="ECO:0000256" key="6">
    <source>
        <dbReference type="ARBA" id="ARBA00022670"/>
    </source>
</evidence>
<dbReference type="NCBIfam" id="TIGR03423">
    <property type="entry name" value="pbp2_mrdA"/>
    <property type="match status" value="1"/>
</dbReference>
<evidence type="ECO:0000259" key="16">
    <source>
        <dbReference type="Pfam" id="PF03717"/>
    </source>
</evidence>
<dbReference type="Pfam" id="PF03717">
    <property type="entry name" value="PBP_dimer"/>
    <property type="match status" value="1"/>
</dbReference>
<dbReference type="Gene3D" id="3.90.1310.10">
    <property type="entry name" value="Penicillin-binding protein 2a (Domain 2)"/>
    <property type="match status" value="2"/>
</dbReference>
<dbReference type="Pfam" id="PF00905">
    <property type="entry name" value="Transpeptidase"/>
    <property type="match status" value="1"/>
</dbReference>
<evidence type="ECO:0000256" key="4">
    <source>
        <dbReference type="ARBA" id="ARBA00022475"/>
    </source>
</evidence>
<evidence type="ECO:0000256" key="10">
    <source>
        <dbReference type="ARBA" id="ARBA00022984"/>
    </source>
</evidence>
<keyword evidence="11 14" id="KW-1133">Transmembrane helix</keyword>
<protein>
    <submittedName>
        <fullName evidence="17">Penicillin-binding protein 2</fullName>
        <ecNumber evidence="17">3.4.16.4</ecNumber>
    </submittedName>
</protein>
<feature type="domain" description="Penicillin-binding protein transpeptidase" evidence="15">
    <location>
        <begin position="320"/>
        <end position="649"/>
    </location>
</feature>
<keyword evidence="13" id="KW-0961">Cell wall biogenesis/degradation</keyword>
<accession>A0A930VX08</accession>
<evidence type="ECO:0000256" key="9">
    <source>
        <dbReference type="ARBA" id="ARBA00022960"/>
    </source>
</evidence>
<feature type="domain" description="Penicillin-binding protein dimerisation" evidence="16">
    <location>
        <begin position="102"/>
        <end position="274"/>
    </location>
</feature>
<dbReference type="Gene3D" id="1.10.10.1230">
    <property type="entry name" value="Penicillin-binding protein, N-terminal non-catalytic domain, head sub-domain"/>
    <property type="match status" value="1"/>
</dbReference>
<evidence type="ECO:0000256" key="13">
    <source>
        <dbReference type="ARBA" id="ARBA00023316"/>
    </source>
</evidence>
<name>A0A930VX08_9ACTN</name>
<comment type="subcellular location">
    <subcellularLocation>
        <location evidence="2">Cell membrane</location>
    </subcellularLocation>
    <subcellularLocation>
        <location evidence="1">Membrane</location>
        <topology evidence="1">Single-pass membrane protein</topology>
    </subcellularLocation>
</comment>
<dbReference type="GO" id="GO:0071555">
    <property type="term" value="P:cell wall organization"/>
    <property type="evidence" value="ECO:0007669"/>
    <property type="project" value="UniProtKB-KW"/>
</dbReference>
<dbReference type="SUPFAM" id="SSF56601">
    <property type="entry name" value="beta-lactamase/transpeptidase-like"/>
    <property type="match status" value="1"/>
</dbReference>
<dbReference type="InterPro" id="IPR050515">
    <property type="entry name" value="Beta-lactam/transpept"/>
</dbReference>